<evidence type="ECO:0000313" key="2">
    <source>
        <dbReference type="Proteomes" id="UP001060919"/>
    </source>
</evidence>
<name>A0A916DV08_9BACT</name>
<dbReference type="EMBL" id="AP026867">
    <property type="protein sequence ID" value="BDS14634.1"/>
    <property type="molecule type" value="Genomic_DNA"/>
</dbReference>
<dbReference type="RefSeq" id="WP_264789852.1">
    <property type="nucleotide sequence ID" value="NZ_AP026867.1"/>
</dbReference>
<dbReference type="AlphaFoldDB" id="A0A916DV08"/>
<evidence type="ECO:0000313" key="1">
    <source>
        <dbReference type="EMBL" id="BDS14634.1"/>
    </source>
</evidence>
<reference evidence="1" key="1">
    <citation type="submission" date="2022-09" db="EMBL/GenBank/DDBJ databases">
        <title>Aureispira anguillicida sp. nov., isolated from Leptocephalus of Japanese eel Anguilla japonica.</title>
        <authorList>
            <person name="Yuasa K."/>
            <person name="Mekata T."/>
            <person name="Ikunari K."/>
        </authorList>
    </citation>
    <scope>NUCLEOTIDE SEQUENCE</scope>
    <source>
        <strain evidence="1">EL160426</strain>
    </source>
</reference>
<sequence length="69" mass="8093">MFSFIKRKEKKPAVPVEKPLVEQEDFYIENGCYVFTALYLKKRGYCCGNGCRHCPYPKGKEGQQEIRKD</sequence>
<dbReference type="Proteomes" id="UP001060919">
    <property type="component" value="Chromosome"/>
</dbReference>
<dbReference type="KEGG" id="aup:AsAng_0054150"/>
<keyword evidence="2" id="KW-1185">Reference proteome</keyword>
<gene>
    <name evidence="1" type="ORF">AsAng_0054150</name>
</gene>
<dbReference type="Pfam" id="PF17653">
    <property type="entry name" value="DUF5522"/>
    <property type="match status" value="1"/>
</dbReference>
<organism evidence="1 2">
    <name type="scientific">Aureispira anguillae</name>
    <dbReference type="NCBI Taxonomy" id="2864201"/>
    <lineage>
        <taxon>Bacteria</taxon>
        <taxon>Pseudomonadati</taxon>
        <taxon>Bacteroidota</taxon>
        <taxon>Saprospiria</taxon>
        <taxon>Saprospirales</taxon>
        <taxon>Saprospiraceae</taxon>
        <taxon>Aureispira</taxon>
    </lineage>
</organism>
<proteinExistence type="predicted"/>
<accession>A0A916DV08</accession>
<dbReference type="InterPro" id="IPR040807">
    <property type="entry name" value="DUF5522"/>
</dbReference>
<protein>
    <submittedName>
        <fullName evidence="1">DUF5522 domain-containing protein</fullName>
    </submittedName>
</protein>